<comment type="caution">
    <text evidence="1">The sequence shown here is derived from an EMBL/GenBank/DDBJ whole genome shotgun (WGS) entry which is preliminary data.</text>
</comment>
<dbReference type="EMBL" id="JACEIK010002014">
    <property type="protein sequence ID" value="MCD9558464.1"/>
    <property type="molecule type" value="Genomic_DNA"/>
</dbReference>
<proteinExistence type="predicted"/>
<keyword evidence="2" id="KW-1185">Reference proteome</keyword>
<gene>
    <name evidence="1" type="ORF">HAX54_015845</name>
</gene>
<evidence type="ECO:0000313" key="2">
    <source>
        <dbReference type="Proteomes" id="UP000823775"/>
    </source>
</evidence>
<evidence type="ECO:0000313" key="1">
    <source>
        <dbReference type="EMBL" id="MCD9558464.1"/>
    </source>
</evidence>
<name>A0ABS8UI07_DATST</name>
<sequence length="75" mass="8323">MGKKLCRESSLQQAMSQSQYNDLLNVVIETPFNTHQYIATTLTILVLMVDKLIKGSSLHYGCILISGGQAYNCKV</sequence>
<reference evidence="1 2" key="1">
    <citation type="journal article" date="2021" name="BMC Genomics">
        <title>Datura genome reveals duplications of psychoactive alkaloid biosynthetic genes and high mutation rate following tissue culture.</title>
        <authorList>
            <person name="Rajewski A."/>
            <person name="Carter-House D."/>
            <person name="Stajich J."/>
            <person name="Litt A."/>
        </authorList>
    </citation>
    <scope>NUCLEOTIDE SEQUENCE [LARGE SCALE GENOMIC DNA]</scope>
    <source>
        <strain evidence="1">AR-01</strain>
    </source>
</reference>
<organism evidence="1 2">
    <name type="scientific">Datura stramonium</name>
    <name type="common">Jimsonweed</name>
    <name type="synonym">Common thornapple</name>
    <dbReference type="NCBI Taxonomy" id="4076"/>
    <lineage>
        <taxon>Eukaryota</taxon>
        <taxon>Viridiplantae</taxon>
        <taxon>Streptophyta</taxon>
        <taxon>Embryophyta</taxon>
        <taxon>Tracheophyta</taxon>
        <taxon>Spermatophyta</taxon>
        <taxon>Magnoliopsida</taxon>
        <taxon>eudicotyledons</taxon>
        <taxon>Gunneridae</taxon>
        <taxon>Pentapetalae</taxon>
        <taxon>asterids</taxon>
        <taxon>lamiids</taxon>
        <taxon>Solanales</taxon>
        <taxon>Solanaceae</taxon>
        <taxon>Solanoideae</taxon>
        <taxon>Datureae</taxon>
        <taxon>Datura</taxon>
    </lineage>
</organism>
<feature type="non-terminal residue" evidence="1">
    <location>
        <position position="75"/>
    </location>
</feature>
<accession>A0ABS8UI07</accession>
<protein>
    <submittedName>
        <fullName evidence="1">Uncharacterized protein</fullName>
    </submittedName>
</protein>
<dbReference type="Proteomes" id="UP000823775">
    <property type="component" value="Unassembled WGS sequence"/>
</dbReference>